<dbReference type="Proteomes" id="UP000077628">
    <property type="component" value="Unassembled WGS sequence"/>
</dbReference>
<organism evidence="2 3">
    <name type="scientific">Methylomonas koyamae</name>
    <dbReference type="NCBI Taxonomy" id="702114"/>
    <lineage>
        <taxon>Bacteria</taxon>
        <taxon>Pseudomonadati</taxon>
        <taxon>Pseudomonadota</taxon>
        <taxon>Gammaproteobacteria</taxon>
        <taxon>Methylococcales</taxon>
        <taxon>Methylococcaceae</taxon>
        <taxon>Methylomonas</taxon>
    </lineage>
</organism>
<evidence type="ECO:0000256" key="1">
    <source>
        <dbReference type="SAM" id="MobiDB-lite"/>
    </source>
</evidence>
<evidence type="ECO:0000313" key="2">
    <source>
        <dbReference type="EMBL" id="OAI17237.1"/>
    </source>
</evidence>
<comment type="caution">
    <text evidence="2">The sequence shown here is derived from an EMBL/GenBank/DDBJ whole genome shotgun (WGS) entry which is preliminary data.</text>
</comment>
<name>A0A177NH14_9GAMM</name>
<dbReference type="EMBL" id="LUUK01000179">
    <property type="protein sequence ID" value="OAI17237.1"/>
    <property type="molecule type" value="Genomic_DNA"/>
</dbReference>
<accession>A0A177NH14</accession>
<evidence type="ECO:0000313" key="3">
    <source>
        <dbReference type="Proteomes" id="UP000077628"/>
    </source>
</evidence>
<protein>
    <submittedName>
        <fullName evidence="2">Uncharacterized protein</fullName>
    </submittedName>
</protein>
<feature type="compositionally biased region" description="Basic and acidic residues" evidence="1">
    <location>
        <begin position="76"/>
        <end position="86"/>
    </location>
</feature>
<feature type="compositionally biased region" description="Polar residues" evidence="1">
    <location>
        <begin position="87"/>
        <end position="98"/>
    </location>
</feature>
<proteinExistence type="predicted"/>
<sequence>MKVNGVGAALAAIDSAPTPNWATVSGDFHSKVTAENPIESDRRLAVTKSRRLRADAGRRGNITRHAVPNPQQTMFDSERSVPHSEKSVLNTQRRPVNTRASWMNTRAFLINTQSSLRDRQGSTINTDASVMNSHAFTMK</sequence>
<gene>
    <name evidence="2" type="ORF">A1355_08710</name>
</gene>
<dbReference type="AlphaFoldDB" id="A0A177NH14"/>
<feature type="region of interest" description="Disordered" evidence="1">
    <location>
        <begin position="52"/>
        <end position="98"/>
    </location>
</feature>
<keyword evidence="3" id="KW-1185">Reference proteome</keyword>
<reference evidence="3" key="1">
    <citation type="submission" date="2016-03" db="EMBL/GenBank/DDBJ databases">
        <authorList>
            <person name="Heylen K."/>
            <person name="De Vos P."/>
            <person name="Vekeman B."/>
        </authorList>
    </citation>
    <scope>NUCLEOTIDE SEQUENCE [LARGE SCALE GENOMIC DNA]</scope>
    <source>
        <strain evidence="3">R-45383</strain>
    </source>
</reference>